<name>A0A841R9V5_9SPIO</name>
<dbReference type="GO" id="GO:0005829">
    <property type="term" value="C:cytosol"/>
    <property type="evidence" value="ECO:0007669"/>
    <property type="project" value="TreeGrafter"/>
</dbReference>
<dbReference type="InterPro" id="IPR039315">
    <property type="entry name" value="CheW"/>
</dbReference>
<dbReference type="SUPFAM" id="SSF50341">
    <property type="entry name" value="CheW-like"/>
    <property type="match status" value="1"/>
</dbReference>
<evidence type="ECO:0000259" key="1">
    <source>
        <dbReference type="PROSITE" id="PS50851"/>
    </source>
</evidence>
<dbReference type="Gene3D" id="2.40.50.180">
    <property type="entry name" value="CheA-289, Domain 4"/>
    <property type="match status" value="1"/>
</dbReference>
<proteinExistence type="predicted"/>
<evidence type="ECO:0000313" key="2">
    <source>
        <dbReference type="EMBL" id="MBB6479488.1"/>
    </source>
</evidence>
<organism evidence="2 3">
    <name type="scientific">Spirochaeta isovalerica</name>
    <dbReference type="NCBI Taxonomy" id="150"/>
    <lineage>
        <taxon>Bacteria</taxon>
        <taxon>Pseudomonadati</taxon>
        <taxon>Spirochaetota</taxon>
        <taxon>Spirochaetia</taxon>
        <taxon>Spirochaetales</taxon>
        <taxon>Spirochaetaceae</taxon>
        <taxon>Spirochaeta</taxon>
    </lineage>
</organism>
<reference evidence="2 3" key="1">
    <citation type="submission" date="2020-08" db="EMBL/GenBank/DDBJ databases">
        <title>Genomic Encyclopedia of Type Strains, Phase IV (KMG-IV): sequencing the most valuable type-strain genomes for metagenomic binning, comparative biology and taxonomic classification.</title>
        <authorList>
            <person name="Goeker M."/>
        </authorList>
    </citation>
    <scope>NUCLEOTIDE SEQUENCE [LARGE SCALE GENOMIC DNA]</scope>
    <source>
        <strain evidence="2 3">DSM 2461</strain>
    </source>
</reference>
<gene>
    <name evidence="2" type="ORF">HNR50_001146</name>
</gene>
<dbReference type="Pfam" id="PF01584">
    <property type="entry name" value="CheW"/>
    <property type="match status" value="1"/>
</dbReference>
<dbReference type="InterPro" id="IPR036061">
    <property type="entry name" value="CheW-like_dom_sf"/>
</dbReference>
<dbReference type="RefSeq" id="WP_184744765.1">
    <property type="nucleotide sequence ID" value="NZ_JACHGJ010000002.1"/>
</dbReference>
<dbReference type="PANTHER" id="PTHR22617">
    <property type="entry name" value="CHEMOTAXIS SENSOR HISTIDINE KINASE-RELATED"/>
    <property type="match status" value="1"/>
</dbReference>
<dbReference type="AlphaFoldDB" id="A0A841R9V5"/>
<protein>
    <submittedName>
        <fullName evidence="2">Purine-binding chemotaxis protein CheW</fullName>
    </submittedName>
</protein>
<dbReference type="Gene3D" id="2.30.30.40">
    <property type="entry name" value="SH3 Domains"/>
    <property type="match status" value="1"/>
</dbReference>
<feature type="domain" description="CheW-like" evidence="1">
    <location>
        <begin position="7"/>
        <end position="151"/>
    </location>
</feature>
<accession>A0A841R9V5</accession>
<dbReference type="GO" id="GO:0006935">
    <property type="term" value="P:chemotaxis"/>
    <property type="evidence" value="ECO:0007669"/>
    <property type="project" value="InterPro"/>
</dbReference>
<dbReference type="EMBL" id="JACHGJ010000002">
    <property type="protein sequence ID" value="MBB6479488.1"/>
    <property type="molecule type" value="Genomic_DNA"/>
</dbReference>
<dbReference type="GO" id="GO:0007165">
    <property type="term" value="P:signal transduction"/>
    <property type="evidence" value="ECO:0007669"/>
    <property type="project" value="InterPro"/>
</dbReference>
<comment type="caution">
    <text evidence="2">The sequence shown here is derived from an EMBL/GenBank/DDBJ whole genome shotgun (WGS) entry which is preliminary data.</text>
</comment>
<dbReference type="SMART" id="SM00260">
    <property type="entry name" value="CheW"/>
    <property type="match status" value="1"/>
</dbReference>
<evidence type="ECO:0000313" key="3">
    <source>
        <dbReference type="Proteomes" id="UP000587760"/>
    </source>
</evidence>
<dbReference type="Proteomes" id="UP000587760">
    <property type="component" value="Unassembled WGS sequence"/>
</dbReference>
<dbReference type="InterPro" id="IPR002545">
    <property type="entry name" value="CheW-lke_dom"/>
</dbReference>
<dbReference type="PANTHER" id="PTHR22617:SF43">
    <property type="entry name" value="PROTEIN PILI"/>
    <property type="match status" value="1"/>
</dbReference>
<sequence>MSSIGETNEYLTFILSGEEYAIEVSKIESVLEYTKITPLPGTDDTIKGVINLRGRALPVVDLRMILNLDVKEITLDTSIVVMFIESQGEILTMGGLVDAVKEVIEILPENIQEAPKVGIRIKDTFIVGMAKKEDNFIIVLDIDKILNSDQMALAAEADKLALPQEEAGQTAAEEV</sequence>
<dbReference type="PROSITE" id="PS50851">
    <property type="entry name" value="CHEW"/>
    <property type="match status" value="1"/>
</dbReference>
<keyword evidence="3" id="KW-1185">Reference proteome</keyword>